<keyword evidence="2" id="KW-1185">Reference proteome</keyword>
<evidence type="ECO:0000313" key="2">
    <source>
        <dbReference type="Proteomes" id="UP000276133"/>
    </source>
</evidence>
<sequence>MNFCGENFLVVGKIFFTVDTSQKLPSDRDRLLFVKRQRVGAFDTNISCVVGMRCSIKVCSSSSSSKCRLFAKEDEEEDRVDEDDKLVDTTDSAPLVGEGADGLFVCTSSSPSSSLRMVLGTPCRSYVVVMRPTSSLSFLAWSAESASAFSTLSKLLSYNMCSRRTDSSLSSTSASLLLKLGFSLEKALTFSRPCRDFTCALTSDSSIWAHLFKLSIRLSLFIMFLVFSA</sequence>
<reference evidence="1 2" key="1">
    <citation type="journal article" date="2018" name="Sci. Rep.">
        <title>Genomic signatures of local adaptation to the degree of environmental predictability in rotifers.</title>
        <authorList>
            <person name="Franch-Gras L."/>
            <person name="Hahn C."/>
            <person name="Garcia-Roger E.M."/>
            <person name="Carmona M.J."/>
            <person name="Serra M."/>
            <person name="Gomez A."/>
        </authorList>
    </citation>
    <scope>NUCLEOTIDE SEQUENCE [LARGE SCALE GENOMIC DNA]</scope>
    <source>
        <strain evidence="1">HYR1</strain>
    </source>
</reference>
<dbReference type="Proteomes" id="UP000276133">
    <property type="component" value="Unassembled WGS sequence"/>
</dbReference>
<gene>
    <name evidence="1" type="ORF">BpHYR1_025149</name>
</gene>
<evidence type="ECO:0000313" key="1">
    <source>
        <dbReference type="EMBL" id="RNA27019.1"/>
    </source>
</evidence>
<protein>
    <submittedName>
        <fullName evidence="1">Uncharacterized protein</fullName>
    </submittedName>
</protein>
<dbReference type="EMBL" id="REGN01002614">
    <property type="protein sequence ID" value="RNA27019.1"/>
    <property type="molecule type" value="Genomic_DNA"/>
</dbReference>
<proteinExistence type="predicted"/>
<comment type="caution">
    <text evidence="1">The sequence shown here is derived from an EMBL/GenBank/DDBJ whole genome shotgun (WGS) entry which is preliminary data.</text>
</comment>
<accession>A0A3M7RU89</accession>
<name>A0A3M7RU89_BRAPC</name>
<dbReference type="AlphaFoldDB" id="A0A3M7RU89"/>
<organism evidence="1 2">
    <name type="scientific">Brachionus plicatilis</name>
    <name type="common">Marine rotifer</name>
    <name type="synonym">Brachionus muelleri</name>
    <dbReference type="NCBI Taxonomy" id="10195"/>
    <lineage>
        <taxon>Eukaryota</taxon>
        <taxon>Metazoa</taxon>
        <taxon>Spiralia</taxon>
        <taxon>Gnathifera</taxon>
        <taxon>Rotifera</taxon>
        <taxon>Eurotatoria</taxon>
        <taxon>Monogononta</taxon>
        <taxon>Pseudotrocha</taxon>
        <taxon>Ploima</taxon>
        <taxon>Brachionidae</taxon>
        <taxon>Brachionus</taxon>
    </lineage>
</organism>